<evidence type="ECO:0000313" key="2">
    <source>
        <dbReference type="Proteomes" id="UP001595629"/>
    </source>
</evidence>
<evidence type="ECO:0000313" key="1">
    <source>
        <dbReference type="EMBL" id="MFC3614535.1"/>
    </source>
</evidence>
<organism evidence="1 2">
    <name type="scientific">Lutimaribacter marinistellae</name>
    <dbReference type="NCBI Taxonomy" id="1820329"/>
    <lineage>
        <taxon>Bacteria</taxon>
        <taxon>Pseudomonadati</taxon>
        <taxon>Pseudomonadota</taxon>
        <taxon>Alphaproteobacteria</taxon>
        <taxon>Rhodobacterales</taxon>
        <taxon>Roseobacteraceae</taxon>
        <taxon>Lutimaribacter</taxon>
    </lineage>
</organism>
<name>A0ABV7TGS8_9RHOB</name>
<gene>
    <name evidence="1" type="ORF">ACFORG_12240</name>
</gene>
<keyword evidence="2" id="KW-1185">Reference proteome</keyword>
<proteinExistence type="predicted"/>
<dbReference type="EMBL" id="JBHRXI010000010">
    <property type="protein sequence ID" value="MFC3614535.1"/>
    <property type="molecule type" value="Genomic_DNA"/>
</dbReference>
<dbReference type="Proteomes" id="UP001595629">
    <property type="component" value="Unassembled WGS sequence"/>
</dbReference>
<accession>A0ABV7TGS8</accession>
<sequence>MAARSRLQAERDAAARKLDGLYDALAEGLRTPGLKAKLEELEAKIAHLDAKLGSPGECWTLNTCEHVVSPSLFRSDAVVCSLSDILETGDLPEQFFLTARACAGILRRAGKRGRKLPAAWAEALTAVASPEP</sequence>
<protein>
    <submittedName>
        <fullName evidence="1">Uncharacterized protein</fullName>
    </submittedName>
</protein>
<comment type="caution">
    <text evidence="1">The sequence shown here is derived from an EMBL/GenBank/DDBJ whole genome shotgun (WGS) entry which is preliminary data.</text>
</comment>
<reference evidence="2" key="1">
    <citation type="journal article" date="2019" name="Int. J. Syst. Evol. Microbiol.">
        <title>The Global Catalogue of Microorganisms (GCM) 10K type strain sequencing project: providing services to taxonomists for standard genome sequencing and annotation.</title>
        <authorList>
            <consortium name="The Broad Institute Genomics Platform"/>
            <consortium name="The Broad Institute Genome Sequencing Center for Infectious Disease"/>
            <person name="Wu L."/>
            <person name="Ma J."/>
        </authorList>
    </citation>
    <scope>NUCLEOTIDE SEQUENCE [LARGE SCALE GENOMIC DNA]</scope>
    <source>
        <strain evidence="2">KCTC 42911</strain>
    </source>
</reference>
<dbReference type="RefSeq" id="WP_386735791.1">
    <property type="nucleotide sequence ID" value="NZ_JBHRXI010000010.1"/>
</dbReference>